<evidence type="ECO:0000256" key="2">
    <source>
        <dbReference type="SAM" id="MobiDB-lite"/>
    </source>
</evidence>
<keyword evidence="3" id="KW-1133">Transmembrane helix</keyword>
<dbReference type="OrthoDB" id="5870055at2759"/>
<gene>
    <name evidence="6" type="ORF">BXYJ_LOCUS6080</name>
</gene>
<feature type="transmembrane region" description="Helical" evidence="3">
    <location>
        <begin position="210"/>
        <end position="228"/>
    </location>
</feature>
<dbReference type="Proteomes" id="UP000095284">
    <property type="component" value="Unplaced"/>
</dbReference>
<comment type="caution">
    <text evidence="1">Lacks conserved residue(s) required for the propagation of feature annotation.</text>
</comment>
<reference evidence="10" key="1">
    <citation type="submission" date="2016-11" db="UniProtKB">
        <authorList>
            <consortium name="WormBaseParasite"/>
        </authorList>
    </citation>
    <scope>IDENTIFICATION</scope>
</reference>
<evidence type="ECO:0000259" key="5">
    <source>
        <dbReference type="PROSITE" id="PS50026"/>
    </source>
</evidence>
<name>A0A1I7RLV5_BURXY</name>
<feature type="region of interest" description="Disordered" evidence="2">
    <location>
        <begin position="83"/>
        <end position="123"/>
    </location>
</feature>
<feature type="disulfide bond" evidence="1">
    <location>
        <begin position="38"/>
        <end position="48"/>
    </location>
</feature>
<feature type="compositionally biased region" description="Low complexity" evidence="2">
    <location>
        <begin position="83"/>
        <end position="95"/>
    </location>
</feature>
<feature type="chain" id="PRO_5035359185" evidence="4">
    <location>
        <begin position="29"/>
        <end position="229"/>
    </location>
</feature>
<evidence type="ECO:0000313" key="9">
    <source>
        <dbReference type="Proteomes" id="UP000659654"/>
    </source>
</evidence>
<keyword evidence="3" id="KW-0472">Membrane</keyword>
<reference evidence="7" key="2">
    <citation type="submission" date="2020-08" db="EMBL/GenBank/DDBJ databases">
        <authorList>
            <person name="Kikuchi T."/>
        </authorList>
    </citation>
    <scope>NUCLEOTIDE SEQUENCE</scope>
    <source>
        <strain evidence="6">Ka4C1</strain>
    </source>
</reference>
<evidence type="ECO:0000313" key="6">
    <source>
        <dbReference type="EMBL" id="CAD5220241.1"/>
    </source>
</evidence>
<keyword evidence="1" id="KW-1015">Disulfide bond</keyword>
<accession>A0A1I7RLV5</accession>
<dbReference type="EMBL" id="CAJFDI010000003">
    <property type="protein sequence ID" value="CAD5220241.1"/>
    <property type="molecule type" value="Genomic_DNA"/>
</dbReference>
<dbReference type="InterPro" id="IPR000742">
    <property type="entry name" value="EGF"/>
</dbReference>
<proteinExistence type="predicted"/>
<keyword evidence="9" id="KW-1185">Reference proteome</keyword>
<evidence type="ECO:0000256" key="1">
    <source>
        <dbReference type="PROSITE-ProRule" id="PRU00076"/>
    </source>
</evidence>
<evidence type="ECO:0000256" key="4">
    <source>
        <dbReference type="SAM" id="SignalP"/>
    </source>
</evidence>
<dbReference type="eggNOG" id="ENOG502SD41">
    <property type="taxonomic scope" value="Eukaryota"/>
</dbReference>
<dbReference type="EMBL" id="CAJFCV020000003">
    <property type="protein sequence ID" value="CAG9106196.1"/>
    <property type="molecule type" value="Genomic_DNA"/>
</dbReference>
<keyword evidence="4" id="KW-0732">Signal</keyword>
<dbReference type="Proteomes" id="UP000659654">
    <property type="component" value="Unassembled WGS sequence"/>
</dbReference>
<evidence type="ECO:0000313" key="10">
    <source>
        <dbReference type="WBParaSite" id="BXY_0169000.1"/>
    </source>
</evidence>
<feature type="signal peptide" evidence="4">
    <location>
        <begin position="1"/>
        <end position="28"/>
    </location>
</feature>
<feature type="domain" description="EGF-like" evidence="5">
    <location>
        <begin position="34"/>
        <end position="73"/>
    </location>
</feature>
<sequence length="229" mass="26144">MASSSFPRQSTVTLFAILFLSFSSSSSALVFMKNQAECKVKCLNGGVCAYERNDPEVHKCMCFIDMYYGDLCQFKYVPTSSTTTTEVPTTEANQEINEEEEAKNENDGYYDANKEGYKGHDDLVQSEDDIHPYQHGEGQHPHSDELYHEAHVGSKASRAVVEHEKSRVYTEQPGKDAVFNKLDSYEQNNDAQSDYYEEEEDWMLVKRSAYSLRISLLPLALFSVWMTFI</sequence>
<dbReference type="AlphaFoldDB" id="A0A1I7RLV5"/>
<keyword evidence="1" id="KW-0245">EGF-like domain</keyword>
<evidence type="ECO:0000313" key="8">
    <source>
        <dbReference type="Proteomes" id="UP000095284"/>
    </source>
</evidence>
<dbReference type="WBParaSite" id="BXY_0169000.1">
    <property type="protein sequence ID" value="BXY_0169000.1"/>
    <property type="gene ID" value="BXY_0169000"/>
</dbReference>
<dbReference type="Proteomes" id="UP000582659">
    <property type="component" value="Unassembled WGS sequence"/>
</dbReference>
<evidence type="ECO:0000313" key="7">
    <source>
        <dbReference type="EMBL" id="CAG9106196.1"/>
    </source>
</evidence>
<dbReference type="PROSITE" id="PS50026">
    <property type="entry name" value="EGF_3"/>
    <property type="match status" value="1"/>
</dbReference>
<keyword evidence="3" id="KW-0812">Transmembrane</keyword>
<evidence type="ECO:0000256" key="3">
    <source>
        <dbReference type="SAM" id="Phobius"/>
    </source>
</evidence>
<organism evidence="8 10">
    <name type="scientific">Bursaphelenchus xylophilus</name>
    <name type="common">Pinewood nematode worm</name>
    <name type="synonym">Aphelenchoides xylophilus</name>
    <dbReference type="NCBI Taxonomy" id="6326"/>
    <lineage>
        <taxon>Eukaryota</taxon>
        <taxon>Metazoa</taxon>
        <taxon>Ecdysozoa</taxon>
        <taxon>Nematoda</taxon>
        <taxon>Chromadorea</taxon>
        <taxon>Rhabditida</taxon>
        <taxon>Tylenchina</taxon>
        <taxon>Tylenchomorpha</taxon>
        <taxon>Aphelenchoidea</taxon>
        <taxon>Aphelenchoididae</taxon>
        <taxon>Bursaphelenchus</taxon>
    </lineage>
</organism>
<feature type="compositionally biased region" description="Basic and acidic residues" evidence="2">
    <location>
        <begin position="112"/>
        <end position="123"/>
    </location>
</feature>
<protein>
    <submittedName>
        <fullName evidence="6">(pine wood nematode) hypothetical protein</fullName>
    </submittedName>
    <submittedName>
        <fullName evidence="10">EGF-like domain-containing protein</fullName>
    </submittedName>
</protein>